<evidence type="ECO:0000256" key="6">
    <source>
        <dbReference type="PIRSR" id="PIRSR015582-2"/>
    </source>
</evidence>
<evidence type="ECO:0000259" key="7">
    <source>
        <dbReference type="Pfam" id="PF03328"/>
    </source>
</evidence>
<gene>
    <name evidence="8" type="ORF">IV417_13565</name>
</gene>
<evidence type="ECO:0000313" key="9">
    <source>
        <dbReference type="Proteomes" id="UP001315686"/>
    </source>
</evidence>
<dbReference type="InterPro" id="IPR040442">
    <property type="entry name" value="Pyrv_kinase-like_dom_sf"/>
</dbReference>
<dbReference type="InterPro" id="IPR015813">
    <property type="entry name" value="Pyrv/PenolPyrv_kinase-like_dom"/>
</dbReference>
<dbReference type="Pfam" id="PF03328">
    <property type="entry name" value="HpcH_HpaI"/>
    <property type="match status" value="1"/>
</dbReference>
<sequence length="284" mass="29913">MWRSLLFIPVLEEKFLSKAASRGADAIVLDLEASVAPGRKEEARAALPSAVSRLAPQIDVTVRINALWAQAFRDLEACVIEGVSAIHLPLCESAAQLHALSEMIGELEKERDLPPGEIRLVAMLESAEAVLNARQIAAASPRLVAMTVGVEDYATSMGVAATPEVLRPAVQQVNQAARAASVASFAVAASMSDFRDVDGLRAAASYARAIGSTGGYAVHPAQVAVLNEVFSPTDAELDWAGRVVEAAEIAARQGQGVTQVDGQMIDLPLVIRARSIIARGQLSG</sequence>
<proteinExistence type="inferred from homology"/>
<protein>
    <submittedName>
        <fullName evidence="8">CoA ester lyase</fullName>
    </submittedName>
</protein>
<evidence type="ECO:0000256" key="4">
    <source>
        <dbReference type="ARBA" id="ARBA00022842"/>
    </source>
</evidence>
<dbReference type="Gene3D" id="3.20.20.60">
    <property type="entry name" value="Phosphoenolpyruvate-binding domains"/>
    <property type="match status" value="1"/>
</dbReference>
<dbReference type="InterPro" id="IPR011206">
    <property type="entry name" value="Citrate_lyase_beta/mcl1/mcl2"/>
</dbReference>
<evidence type="ECO:0000256" key="5">
    <source>
        <dbReference type="PIRSR" id="PIRSR015582-1"/>
    </source>
</evidence>
<keyword evidence="3 6" id="KW-0479">Metal-binding</keyword>
<comment type="similarity">
    <text evidence="2">Belongs to the HpcH/HpaI aldolase family.</text>
</comment>
<evidence type="ECO:0000256" key="3">
    <source>
        <dbReference type="ARBA" id="ARBA00022723"/>
    </source>
</evidence>
<accession>A0AAP2CSH1</accession>
<feature type="binding site" evidence="5">
    <location>
        <position position="63"/>
    </location>
    <ligand>
        <name>substrate</name>
    </ligand>
</feature>
<reference evidence="8 9" key="1">
    <citation type="journal article" date="2021" name="Arch. Microbiol.">
        <title>Harenicola maris gen. nov., sp. nov. isolated from the Sea of Japan shallow sediments.</title>
        <authorList>
            <person name="Romanenko L.A."/>
            <person name="Kurilenko V.V."/>
            <person name="Chernysheva N.Y."/>
            <person name="Tekutyeva L.A."/>
            <person name="Velansky P.V."/>
            <person name="Svetashev V.I."/>
            <person name="Isaeva M.P."/>
        </authorList>
    </citation>
    <scope>NUCLEOTIDE SEQUENCE [LARGE SCALE GENOMIC DNA]</scope>
    <source>
        <strain evidence="8 9">KMM 3653</strain>
    </source>
</reference>
<name>A0AAP2CSH1_9RHOB</name>
<comment type="cofactor">
    <cofactor evidence="1">
        <name>Mg(2+)</name>
        <dbReference type="ChEBI" id="CHEBI:18420"/>
    </cofactor>
</comment>
<keyword evidence="8" id="KW-0456">Lyase</keyword>
<dbReference type="PANTHER" id="PTHR32308:SF0">
    <property type="entry name" value="HPCH_HPAI ALDOLASE_CITRATE LYASE DOMAIN-CONTAINING PROTEIN"/>
    <property type="match status" value="1"/>
</dbReference>
<feature type="binding site" evidence="6">
    <location>
        <position position="125"/>
    </location>
    <ligand>
        <name>Mg(2+)</name>
        <dbReference type="ChEBI" id="CHEBI:18420"/>
    </ligand>
</feature>
<dbReference type="EMBL" id="JADQAZ010000002">
    <property type="protein sequence ID" value="MBT0958412.1"/>
    <property type="molecule type" value="Genomic_DNA"/>
</dbReference>
<dbReference type="GO" id="GO:0000287">
    <property type="term" value="F:magnesium ion binding"/>
    <property type="evidence" value="ECO:0007669"/>
    <property type="project" value="TreeGrafter"/>
</dbReference>
<evidence type="ECO:0000256" key="1">
    <source>
        <dbReference type="ARBA" id="ARBA00001946"/>
    </source>
</evidence>
<dbReference type="GO" id="GO:0016829">
    <property type="term" value="F:lyase activity"/>
    <property type="evidence" value="ECO:0007669"/>
    <property type="project" value="UniProtKB-KW"/>
</dbReference>
<feature type="binding site" evidence="5">
    <location>
        <position position="125"/>
    </location>
    <ligand>
        <name>substrate</name>
    </ligand>
</feature>
<dbReference type="PIRSF" id="PIRSF015582">
    <property type="entry name" value="Cit_lyase_B"/>
    <property type="match status" value="1"/>
</dbReference>
<dbReference type="AlphaFoldDB" id="A0AAP2CSH1"/>
<dbReference type="SUPFAM" id="SSF51621">
    <property type="entry name" value="Phosphoenolpyruvate/pyruvate domain"/>
    <property type="match status" value="1"/>
</dbReference>
<dbReference type="Proteomes" id="UP001315686">
    <property type="component" value="Unassembled WGS sequence"/>
</dbReference>
<evidence type="ECO:0000256" key="2">
    <source>
        <dbReference type="ARBA" id="ARBA00005568"/>
    </source>
</evidence>
<comment type="caution">
    <text evidence="8">The sequence shown here is derived from an EMBL/GenBank/DDBJ whole genome shotgun (WGS) entry which is preliminary data.</text>
</comment>
<feature type="binding site" evidence="6">
    <location>
        <position position="152"/>
    </location>
    <ligand>
        <name>Mg(2+)</name>
        <dbReference type="ChEBI" id="CHEBI:18420"/>
    </ligand>
</feature>
<keyword evidence="4 6" id="KW-0460">Magnesium</keyword>
<dbReference type="InterPro" id="IPR005000">
    <property type="entry name" value="Aldolase/citrate-lyase_domain"/>
</dbReference>
<evidence type="ECO:0000313" key="8">
    <source>
        <dbReference type="EMBL" id="MBT0958412.1"/>
    </source>
</evidence>
<dbReference type="PANTHER" id="PTHR32308">
    <property type="entry name" value="LYASE BETA SUBUNIT, PUTATIVE (AFU_ORTHOLOGUE AFUA_4G13030)-RELATED"/>
    <property type="match status" value="1"/>
</dbReference>
<keyword evidence="9" id="KW-1185">Reference proteome</keyword>
<dbReference type="RefSeq" id="WP_327794613.1">
    <property type="nucleotide sequence ID" value="NZ_JADQAZ010000002.1"/>
</dbReference>
<organism evidence="8 9">
    <name type="scientific">Harenicola maris</name>
    <dbReference type="NCBI Taxonomy" id="2841044"/>
    <lineage>
        <taxon>Bacteria</taxon>
        <taxon>Pseudomonadati</taxon>
        <taxon>Pseudomonadota</taxon>
        <taxon>Alphaproteobacteria</taxon>
        <taxon>Rhodobacterales</taxon>
        <taxon>Paracoccaceae</taxon>
        <taxon>Harenicola</taxon>
    </lineage>
</organism>
<feature type="domain" description="HpcH/HpaI aldolase/citrate lyase" evidence="7">
    <location>
        <begin position="3"/>
        <end position="220"/>
    </location>
</feature>
<dbReference type="GO" id="GO:0006107">
    <property type="term" value="P:oxaloacetate metabolic process"/>
    <property type="evidence" value="ECO:0007669"/>
    <property type="project" value="TreeGrafter"/>
</dbReference>